<dbReference type="Gene3D" id="2.120.10.30">
    <property type="entry name" value="TolB, C-terminal domain"/>
    <property type="match status" value="2"/>
</dbReference>
<proteinExistence type="predicted"/>
<dbReference type="SUPFAM" id="SSF63829">
    <property type="entry name" value="Calcium-dependent phosphotriesterase"/>
    <property type="match status" value="1"/>
</dbReference>
<dbReference type="AlphaFoldDB" id="A0A150G0R7"/>
<evidence type="ECO:0000313" key="4">
    <source>
        <dbReference type="Proteomes" id="UP000075714"/>
    </source>
</evidence>
<evidence type="ECO:0000256" key="2">
    <source>
        <dbReference type="ARBA" id="ARBA00023043"/>
    </source>
</evidence>
<comment type="caution">
    <text evidence="3">The sequence shown here is derived from an EMBL/GenBank/DDBJ whole genome shotgun (WGS) entry which is preliminary data.</text>
</comment>
<dbReference type="PANTHER" id="PTHR46231:SF1">
    <property type="entry name" value="ANKYRIN REPEAT AND BTB_POZ DOMAIN-CONTAINING PROTEIN 1"/>
    <property type="match status" value="1"/>
</dbReference>
<dbReference type="InterPro" id="IPR011042">
    <property type="entry name" value="6-blade_b-propeller_TolB-like"/>
</dbReference>
<reference evidence="4" key="1">
    <citation type="journal article" date="2016" name="Nat. Commun.">
        <title>The Gonium pectorale genome demonstrates co-option of cell cycle regulation during the evolution of multicellularity.</title>
        <authorList>
            <person name="Hanschen E.R."/>
            <person name="Marriage T.N."/>
            <person name="Ferris P.J."/>
            <person name="Hamaji T."/>
            <person name="Toyoda A."/>
            <person name="Fujiyama A."/>
            <person name="Neme R."/>
            <person name="Noguchi H."/>
            <person name="Minakuchi Y."/>
            <person name="Suzuki M."/>
            <person name="Kawai-Toyooka H."/>
            <person name="Smith D.R."/>
            <person name="Sparks H."/>
            <person name="Anderson J."/>
            <person name="Bakaric R."/>
            <person name="Luria V."/>
            <person name="Karger A."/>
            <person name="Kirschner M.W."/>
            <person name="Durand P.M."/>
            <person name="Michod R.E."/>
            <person name="Nozaki H."/>
            <person name="Olson B.J."/>
        </authorList>
    </citation>
    <scope>NUCLEOTIDE SEQUENCE [LARGE SCALE GENOMIC DNA]</scope>
    <source>
        <strain evidence="4">NIES-2863</strain>
    </source>
</reference>
<protein>
    <recommendedName>
        <fullName evidence="5">BTB domain-containing protein</fullName>
    </recommendedName>
</protein>
<sequence>MVLQGSFTSVDLSMRVWTRVLPYEAGPVQQTVLGRLHSIKRAKAPTYLSTDNAIYRLSSDNLVTLVAGHPEEAGRADGPASSARFACAAGITADGAGTLFVLDDGRVRRVQLPRTWLAATDGAAVSAALPSGTGGAEAQVRAEVTTLAASMPPAQWRLCCVSDGGKALPPAGALIVSSDTALYRMPLGDPGAGLELWAGQEGQGGGGALDGRGQEACFHDIMCLAAGGDGCFYGMDELSCHITVRKVDPSGAVTTIASDLQLSPFGAAILPNGYLALLDDDSLCVLDLGLPPARDIALPPAAAAPSPAARTLPGDLGALLDRQPDGTADLEVVVGDRTFAVHRALVRPVAELADRLLLPELCRKVQAQVLAEVGPESVVDAMLWAEGRGPGFSQLLAGLKAWCLEHYEGVMGAAEDSLERLSAAMPSVMVWLAKGYMGRCAKRPRPA</sequence>
<dbReference type="OrthoDB" id="6359816at2759"/>
<gene>
    <name evidence="3" type="ORF">GPECTOR_90g520</name>
</gene>
<dbReference type="EMBL" id="LSYV01000091">
    <property type="protein sequence ID" value="KXZ43434.1"/>
    <property type="molecule type" value="Genomic_DNA"/>
</dbReference>
<evidence type="ECO:0000313" key="3">
    <source>
        <dbReference type="EMBL" id="KXZ43434.1"/>
    </source>
</evidence>
<dbReference type="PANTHER" id="PTHR46231">
    <property type="entry name" value="ANKYRIN REPEAT AND BTB/POZ DOMAIN-CONTAINING PROTEIN 1"/>
    <property type="match status" value="1"/>
</dbReference>
<keyword evidence="1" id="KW-0677">Repeat</keyword>
<keyword evidence="2" id="KW-0040">ANK repeat</keyword>
<keyword evidence="4" id="KW-1185">Reference proteome</keyword>
<dbReference type="GO" id="GO:0005737">
    <property type="term" value="C:cytoplasm"/>
    <property type="evidence" value="ECO:0007669"/>
    <property type="project" value="TreeGrafter"/>
</dbReference>
<accession>A0A150G0R7</accession>
<dbReference type="GO" id="GO:0000151">
    <property type="term" value="C:ubiquitin ligase complex"/>
    <property type="evidence" value="ECO:0007669"/>
    <property type="project" value="TreeGrafter"/>
</dbReference>
<organism evidence="3 4">
    <name type="scientific">Gonium pectorale</name>
    <name type="common">Green alga</name>
    <dbReference type="NCBI Taxonomy" id="33097"/>
    <lineage>
        <taxon>Eukaryota</taxon>
        <taxon>Viridiplantae</taxon>
        <taxon>Chlorophyta</taxon>
        <taxon>core chlorophytes</taxon>
        <taxon>Chlorophyceae</taxon>
        <taxon>CS clade</taxon>
        <taxon>Chlamydomonadales</taxon>
        <taxon>Volvocaceae</taxon>
        <taxon>Gonium</taxon>
    </lineage>
</organism>
<dbReference type="Proteomes" id="UP000075714">
    <property type="component" value="Unassembled WGS sequence"/>
</dbReference>
<dbReference type="STRING" id="33097.A0A150G0R7"/>
<dbReference type="InterPro" id="IPR044515">
    <property type="entry name" value="ABTB1"/>
</dbReference>
<name>A0A150G0R7_GONPE</name>
<evidence type="ECO:0008006" key="5">
    <source>
        <dbReference type="Google" id="ProtNLM"/>
    </source>
</evidence>
<evidence type="ECO:0000256" key="1">
    <source>
        <dbReference type="ARBA" id="ARBA00022737"/>
    </source>
</evidence>